<dbReference type="InterPro" id="IPR016181">
    <property type="entry name" value="Acyl_CoA_acyltransferase"/>
</dbReference>
<keyword evidence="4" id="KW-1185">Reference proteome</keyword>
<name>A0A830EPW5_9EURY</name>
<reference evidence="3" key="2">
    <citation type="submission" date="2020-09" db="EMBL/GenBank/DDBJ databases">
        <authorList>
            <person name="Sun Q."/>
            <person name="Ohkuma M."/>
        </authorList>
    </citation>
    <scope>NUCLEOTIDE SEQUENCE</scope>
    <source>
        <strain evidence="3">JCM 14359</strain>
    </source>
</reference>
<organism evidence="3 4">
    <name type="scientific">Halobellus salinus</name>
    <dbReference type="NCBI Taxonomy" id="931585"/>
    <lineage>
        <taxon>Archaea</taxon>
        <taxon>Methanobacteriati</taxon>
        <taxon>Methanobacteriota</taxon>
        <taxon>Stenosarchaea group</taxon>
        <taxon>Halobacteria</taxon>
        <taxon>Halobacteriales</taxon>
        <taxon>Haloferacaceae</taxon>
        <taxon>Halobellus</taxon>
    </lineage>
</organism>
<sequence>MTHTVREATDGDADSVVRLLDAAMLEFDRGRARGRVTDGDVLVAVVRGHSREERRASTDGDTAGRDERVVGACVLSDPRAGPPEVEQIAVHRSRRGRGVGASLVETAAARTDGPLVARFRESVRPFYESLGFAIDAPESVGEDDPEDSDRDRLRGVLR</sequence>
<gene>
    <name evidence="3" type="ORF">GCM10008995_14230</name>
</gene>
<protein>
    <recommendedName>
        <fullName evidence="2">N-acetyltransferase domain-containing protein</fullName>
    </recommendedName>
</protein>
<dbReference type="RefSeq" id="WP_229663774.1">
    <property type="nucleotide sequence ID" value="NZ_BMOC01000007.1"/>
</dbReference>
<dbReference type="Proteomes" id="UP000653099">
    <property type="component" value="Unassembled WGS sequence"/>
</dbReference>
<evidence type="ECO:0000313" key="3">
    <source>
        <dbReference type="EMBL" id="GGJ05571.1"/>
    </source>
</evidence>
<dbReference type="Gene3D" id="3.40.630.30">
    <property type="match status" value="1"/>
</dbReference>
<accession>A0A830EPW5</accession>
<proteinExistence type="predicted"/>
<dbReference type="InterPro" id="IPR000182">
    <property type="entry name" value="GNAT_dom"/>
</dbReference>
<feature type="compositionally biased region" description="Basic and acidic residues" evidence="1">
    <location>
        <begin position="149"/>
        <end position="158"/>
    </location>
</feature>
<evidence type="ECO:0000259" key="2">
    <source>
        <dbReference type="PROSITE" id="PS51186"/>
    </source>
</evidence>
<dbReference type="AlphaFoldDB" id="A0A830EPW5"/>
<dbReference type="SUPFAM" id="SSF55729">
    <property type="entry name" value="Acyl-CoA N-acyltransferases (Nat)"/>
    <property type="match status" value="1"/>
</dbReference>
<feature type="domain" description="N-acetyltransferase" evidence="2">
    <location>
        <begin position="3"/>
        <end position="154"/>
    </location>
</feature>
<dbReference type="GO" id="GO:0016747">
    <property type="term" value="F:acyltransferase activity, transferring groups other than amino-acyl groups"/>
    <property type="evidence" value="ECO:0007669"/>
    <property type="project" value="InterPro"/>
</dbReference>
<comment type="caution">
    <text evidence="3">The sequence shown here is derived from an EMBL/GenBank/DDBJ whole genome shotgun (WGS) entry which is preliminary data.</text>
</comment>
<reference evidence="3" key="1">
    <citation type="journal article" date="2014" name="Int. J. Syst. Evol. Microbiol.">
        <title>Complete genome sequence of Corynebacterium casei LMG S-19264T (=DSM 44701T), isolated from a smear-ripened cheese.</title>
        <authorList>
            <consortium name="US DOE Joint Genome Institute (JGI-PGF)"/>
            <person name="Walter F."/>
            <person name="Albersmeier A."/>
            <person name="Kalinowski J."/>
            <person name="Ruckert C."/>
        </authorList>
    </citation>
    <scope>NUCLEOTIDE SEQUENCE</scope>
    <source>
        <strain evidence="3">JCM 14359</strain>
    </source>
</reference>
<feature type="region of interest" description="Disordered" evidence="1">
    <location>
        <begin position="135"/>
        <end position="158"/>
    </location>
</feature>
<evidence type="ECO:0000313" key="4">
    <source>
        <dbReference type="Proteomes" id="UP000653099"/>
    </source>
</evidence>
<dbReference type="PROSITE" id="PS51186">
    <property type="entry name" value="GNAT"/>
    <property type="match status" value="1"/>
</dbReference>
<evidence type="ECO:0000256" key="1">
    <source>
        <dbReference type="SAM" id="MobiDB-lite"/>
    </source>
</evidence>
<dbReference type="EMBL" id="BMOC01000007">
    <property type="protein sequence ID" value="GGJ05571.1"/>
    <property type="molecule type" value="Genomic_DNA"/>
</dbReference>
<dbReference type="Pfam" id="PF13508">
    <property type="entry name" value="Acetyltransf_7"/>
    <property type="match status" value="1"/>
</dbReference>
<dbReference type="CDD" id="cd04301">
    <property type="entry name" value="NAT_SF"/>
    <property type="match status" value="1"/>
</dbReference>